<dbReference type="AlphaFoldDB" id="A0A2M4D8D2"/>
<accession>A0A2M4D8D2</accession>
<sequence length="87" mass="10054">MFGEGLWLRHFVAALVVSGRLVWSGLSLGNFSFKHTHTHTEARTLDRCSYQYYKISRPLSCASRLVSLHLPPCSMLCFRSNRHRVRC</sequence>
<protein>
    <submittedName>
        <fullName evidence="1">Putative secreted protein</fullName>
    </submittedName>
</protein>
<name>A0A2M4D8D2_ANODA</name>
<organism evidence="1">
    <name type="scientific">Anopheles darlingi</name>
    <name type="common">Mosquito</name>
    <dbReference type="NCBI Taxonomy" id="43151"/>
    <lineage>
        <taxon>Eukaryota</taxon>
        <taxon>Metazoa</taxon>
        <taxon>Ecdysozoa</taxon>
        <taxon>Arthropoda</taxon>
        <taxon>Hexapoda</taxon>
        <taxon>Insecta</taxon>
        <taxon>Pterygota</taxon>
        <taxon>Neoptera</taxon>
        <taxon>Endopterygota</taxon>
        <taxon>Diptera</taxon>
        <taxon>Nematocera</taxon>
        <taxon>Culicoidea</taxon>
        <taxon>Culicidae</taxon>
        <taxon>Anophelinae</taxon>
        <taxon>Anopheles</taxon>
    </lineage>
</organism>
<dbReference type="EMBL" id="GGFL01009150">
    <property type="protein sequence ID" value="MBW73328.1"/>
    <property type="molecule type" value="Transcribed_RNA"/>
</dbReference>
<reference evidence="1" key="1">
    <citation type="submission" date="2018-01" db="EMBL/GenBank/DDBJ databases">
        <title>An insight into the sialome of Amazonian anophelines.</title>
        <authorList>
            <person name="Ribeiro J.M."/>
            <person name="Scarpassa V."/>
            <person name="Calvo E."/>
        </authorList>
    </citation>
    <scope>NUCLEOTIDE SEQUENCE</scope>
</reference>
<evidence type="ECO:0000313" key="1">
    <source>
        <dbReference type="EMBL" id="MBW73328.1"/>
    </source>
</evidence>
<proteinExistence type="predicted"/>